<dbReference type="RefSeq" id="WP_075626989.1">
    <property type="nucleotide sequence ID" value="NZ_FOAM01000006.1"/>
</dbReference>
<evidence type="ECO:0000259" key="2">
    <source>
        <dbReference type="PROSITE" id="PS51740"/>
    </source>
</evidence>
<dbReference type="OrthoDB" id="9809003at2"/>
<dbReference type="InterPro" id="IPR037914">
    <property type="entry name" value="SpoVT-AbrB_sf"/>
</dbReference>
<evidence type="ECO:0000313" key="4">
    <source>
        <dbReference type="Proteomes" id="UP000186364"/>
    </source>
</evidence>
<dbReference type="AlphaFoldDB" id="A0A1Q9AZI7"/>
<dbReference type="EMBL" id="MKIP01000034">
    <property type="protein sequence ID" value="OLP61099.1"/>
    <property type="molecule type" value="Genomic_DNA"/>
</dbReference>
<dbReference type="Proteomes" id="UP000186364">
    <property type="component" value="Unassembled WGS sequence"/>
</dbReference>
<gene>
    <name evidence="3" type="ORF">BJF93_03360</name>
</gene>
<organism evidence="3 4">
    <name type="scientific">Xaviernesmea oryzae</name>
    <dbReference type="NCBI Taxonomy" id="464029"/>
    <lineage>
        <taxon>Bacteria</taxon>
        <taxon>Pseudomonadati</taxon>
        <taxon>Pseudomonadota</taxon>
        <taxon>Alphaproteobacteria</taxon>
        <taxon>Hyphomicrobiales</taxon>
        <taxon>Rhizobiaceae</taxon>
        <taxon>Rhizobium/Agrobacterium group</taxon>
        <taxon>Xaviernesmea</taxon>
    </lineage>
</organism>
<dbReference type="InterPro" id="IPR007159">
    <property type="entry name" value="SpoVT-AbrB_dom"/>
</dbReference>
<keyword evidence="1" id="KW-0238">DNA-binding</keyword>
<dbReference type="NCBIfam" id="TIGR01439">
    <property type="entry name" value="lp_hng_hel_AbrB"/>
    <property type="match status" value="1"/>
</dbReference>
<evidence type="ECO:0000256" key="1">
    <source>
        <dbReference type="PROSITE-ProRule" id="PRU01076"/>
    </source>
</evidence>
<proteinExistence type="predicted"/>
<sequence>MGFEMTITSKGQMTVPKIVREQLNMQPGDKCYAWVRNGEMIVIPRSKPVAELLGFARSAARGDAPASETAMRDSVADAAVERFLRNSEKDLRKDGES</sequence>
<dbReference type="Gene3D" id="2.10.260.10">
    <property type="match status" value="1"/>
</dbReference>
<dbReference type="GO" id="GO:0003677">
    <property type="term" value="F:DNA binding"/>
    <property type="evidence" value="ECO:0007669"/>
    <property type="project" value="UniProtKB-UniRule"/>
</dbReference>
<dbReference type="SMART" id="SM00966">
    <property type="entry name" value="SpoVT_AbrB"/>
    <property type="match status" value="1"/>
</dbReference>
<dbReference type="Pfam" id="PF04014">
    <property type="entry name" value="MazE_antitoxin"/>
    <property type="match status" value="1"/>
</dbReference>
<reference evidence="3 4" key="1">
    <citation type="submission" date="2016-09" db="EMBL/GenBank/DDBJ databases">
        <title>Rhizobium sp. nov., a novel species isolated from the rice rhizosphere.</title>
        <authorList>
            <person name="Zhao J."/>
            <person name="Zhang X."/>
        </authorList>
    </citation>
    <scope>NUCLEOTIDE SEQUENCE [LARGE SCALE GENOMIC DNA]</scope>
    <source>
        <strain evidence="3 4">1.7048</strain>
    </source>
</reference>
<feature type="domain" description="SpoVT-AbrB" evidence="2">
    <location>
        <begin position="2"/>
        <end position="47"/>
    </location>
</feature>
<accession>A0A1Q9AZI7</accession>
<keyword evidence="4" id="KW-1185">Reference proteome</keyword>
<comment type="caution">
    <text evidence="3">The sequence shown here is derived from an EMBL/GenBank/DDBJ whole genome shotgun (WGS) entry which is preliminary data.</text>
</comment>
<evidence type="ECO:0000313" key="3">
    <source>
        <dbReference type="EMBL" id="OLP61099.1"/>
    </source>
</evidence>
<dbReference type="PROSITE" id="PS51740">
    <property type="entry name" value="SPOVT_ABRB"/>
    <property type="match status" value="1"/>
</dbReference>
<dbReference type="SUPFAM" id="SSF89447">
    <property type="entry name" value="AbrB/MazE/MraZ-like"/>
    <property type="match status" value="1"/>
</dbReference>
<protein>
    <submittedName>
        <fullName evidence="3">AbrB family transcriptional regulator</fullName>
    </submittedName>
</protein>
<name>A0A1Q9AZI7_9HYPH</name>